<dbReference type="AlphaFoldDB" id="A0A177NQE5"/>
<keyword evidence="1" id="KW-0472">Membrane</keyword>
<organism evidence="3 6">
    <name type="scientific">Methylomonas koyamae</name>
    <dbReference type="NCBI Taxonomy" id="702114"/>
    <lineage>
        <taxon>Bacteria</taxon>
        <taxon>Pseudomonadati</taxon>
        <taxon>Pseudomonadota</taxon>
        <taxon>Gammaproteobacteria</taxon>
        <taxon>Methylococcales</taxon>
        <taxon>Methylococcaceae</taxon>
        <taxon>Methylomonas</taxon>
    </lineage>
</organism>
<protein>
    <submittedName>
        <fullName evidence="3">Sulfurtransferase</fullName>
    </submittedName>
</protein>
<keyword evidence="5" id="KW-1185">Reference proteome</keyword>
<name>A0A177NQE5_9GAMM</name>
<dbReference type="GO" id="GO:0016740">
    <property type="term" value="F:transferase activity"/>
    <property type="evidence" value="ECO:0007669"/>
    <property type="project" value="UniProtKB-KW"/>
</dbReference>
<proteinExistence type="predicted"/>
<keyword evidence="1" id="KW-0812">Transmembrane</keyword>
<keyword evidence="3" id="KW-0808">Transferase</keyword>
<dbReference type="Gene3D" id="6.10.140.1340">
    <property type="match status" value="1"/>
</dbReference>
<accession>A0A177NQE5</accession>
<dbReference type="RefSeq" id="WP_054759414.1">
    <property type="nucleotide sequence ID" value="NZ_AP019777.1"/>
</dbReference>
<evidence type="ECO:0000313" key="3">
    <source>
        <dbReference type="EMBL" id="OAI20286.1"/>
    </source>
</evidence>
<dbReference type="Proteomes" id="UP000077734">
    <property type="component" value="Unassembled WGS sequence"/>
</dbReference>
<dbReference type="EMBL" id="LUUL01000137">
    <property type="protein sequence ID" value="OAI21621.1"/>
    <property type="molecule type" value="Genomic_DNA"/>
</dbReference>
<evidence type="ECO:0000256" key="1">
    <source>
        <dbReference type="SAM" id="Phobius"/>
    </source>
</evidence>
<evidence type="ECO:0000313" key="4">
    <source>
        <dbReference type="EMBL" id="OAI21621.1"/>
    </source>
</evidence>
<dbReference type="InterPro" id="IPR021309">
    <property type="entry name" value="YgaP-like_TM"/>
</dbReference>
<evidence type="ECO:0000313" key="6">
    <source>
        <dbReference type="Proteomes" id="UP000077857"/>
    </source>
</evidence>
<feature type="domain" description="Inner membrane protein YgaP-like transmembrane" evidence="2">
    <location>
        <begin position="2"/>
        <end position="56"/>
    </location>
</feature>
<dbReference type="EMBL" id="LUUJ01000033">
    <property type="protein sequence ID" value="OAI20286.1"/>
    <property type="molecule type" value="Genomic_DNA"/>
</dbReference>
<evidence type="ECO:0000259" key="2">
    <source>
        <dbReference type="Pfam" id="PF11127"/>
    </source>
</evidence>
<comment type="caution">
    <text evidence="3">The sequence shown here is derived from an EMBL/GenBank/DDBJ whole genome shotgun (WGS) entry which is preliminary data.</text>
</comment>
<reference evidence="3 6" key="2">
    <citation type="submission" date="2016-03" db="EMBL/GenBank/DDBJ databases">
        <authorList>
            <person name="Ploux O."/>
        </authorList>
    </citation>
    <scope>NUCLEOTIDE SEQUENCE [LARGE SCALE GENOMIC DNA]</scope>
    <source>
        <strain evidence="3 6">R-45378</strain>
    </source>
</reference>
<dbReference type="KEGG" id="mko:MKLM6_0970"/>
<gene>
    <name evidence="4" type="ORF">A1356_20465</name>
    <name evidence="3" type="ORF">A1507_05095</name>
</gene>
<sequence>MSIDRMVMAFAGSFILASLALAHWHSPNWLWFTAFVGANLLQASFTGFCPLAIILKKLGVKPGCAF</sequence>
<evidence type="ECO:0000313" key="5">
    <source>
        <dbReference type="Proteomes" id="UP000077734"/>
    </source>
</evidence>
<dbReference type="OrthoDB" id="9799383at2"/>
<reference evidence="4 5" key="1">
    <citation type="submission" date="2016-03" db="EMBL/GenBank/DDBJ databases">
        <authorList>
            <person name="Heylen K."/>
            <person name="De Vos P."/>
            <person name="Vekeman B."/>
        </authorList>
    </citation>
    <scope>NUCLEOTIDE SEQUENCE [LARGE SCALE GENOMIC DNA]</scope>
    <source>
        <strain evidence="4 5">R-49807</strain>
    </source>
</reference>
<dbReference type="Pfam" id="PF11127">
    <property type="entry name" value="YgaP-like_TM"/>
    <property type="match status" value="1"/>
</dbReference>
<keyword evidence="1" id="KW-1133">Transmembrane helix</keyword>
<feature type="transmembrane region" description="Helical" evidence="1">
    <location>
        <begin position="32"/>
        <end position="55"/>
    </location>
</feature>
<dbReference type="Proteomes" id="UP000077857">
    <property type="component" value="Unassembled WGS sequence"/>
</dbReference>